<dbReference type="OrthoDB" id="2205470at2759"/>
<protein>
    <submittedName>
        <fullName evidence="1">Uncharacterized protein</fullName>
    </submittedName>
</protein>
<name>A0A8H7RXB2_9FUNG</name>
<comment type="caution">
    <text evidence="1">The sequence shown here is derived from an EMBL/GenBank/DDBJ whole genome shotgun (WGS) entry which is preliminary data.</text>
</comment>
<organism evidence="1 2">
    <name type="scientific">Circinella minor</name>
    <dbReference type="NCBI Taxonomy" id="1195481"/>
    <lineage>
        <taxon>Eukaryota</taxon>
        <taxon>Fungi</taxon>
        <taxon>Fungi incertae sedis</taxon>
        <taxon>Mucoromycota</taxon>
        <taxon>Mucoromycotina</taxon>
        <taxon>Mucoromycetes</taxon>
        <taxon>Mucorales</taxon>
        <taxon>Lichtheimiaceae</taxon>
        <taxon>Circinella</taxon>
    </lineage>
</organism>
<evidence type="ECO:0000313" key="1">
    <source>
        <dbReference type="EMBL" id="KAG2217543.1"/>
    </source>
</evidence>
<sequence>MHPPKKQKAVTPDLNWCINNSSSLTPSIFIETFNYGDKASANKRYTSILDMKRFNNFVPNASQLRADFNLWKGSQQEVTFWNNRKIELARETANARSRVSVITSIGRIGAQEGLRLGRDSKNKYDSSGSSSEVDNNCSLVRVIINDEETLVTDDGDASESAEAERLVGG</sequence>
<evidence type="ECO:0000313" key="2">
    <source>
        <dbReference type="Proteomes" id="UP000646827"/>
    </source>
</evidence>
<dbReference type="EMBL" id="JAEPRB010000291">
    <property type="protein sequence ID" value="KAG2217543.1"/>
    <property type="molecule type" value="Genomic_DNA"/>
</dbReference>
<reference evidence="1 2" key="1">
    <citation type="submission" date="2020-12" db="EMBL/GenBank/DDBJ databases">
        <title>Metabolic potential, ecology and presence of endohyphal bacteria is reflected in genomic diversity of Mucoromycotina.</title>
        <authorList>
            <person name="Muszewska A."/>
            <person name="Okrasinska A."/>
            <person name="Steczkiewicz K."/>
            <person name="Drgas O."/>
            <person name="Orlowska M."/>
            <person name="Perlinska-Lenart U."/>
            <person name="Aleksandrzak-Piekarczyk T."/>
            <person name="Szatraj K."/>
            <person name="Zielenkiewicz U."/>
            <person name="Pilsyk S."/>
            <person name="Malc E."/>
            <person name="Mieczkowski P."/>
            <person name="Kruszewska J.S."/>
            <person name="Biernat P."/>
            <person name="Pawlowska J."/>
        </authorList>
    </citation>
    <scope>NUCLEOTIDE SEQUENCE [LARGE SCALE GENOMIC DNA]</scope>
    <source>
        <strain evidence="1 2">CBS 142.35</strain>
    </source>
</reference>
<gene>
    <name evidence="1" type="ORF">INT45_009968</name>
</gene>
<proteinExistence type="predicted"/>
<keyword evidence="2" id="KW-1185">Reference proteome</keyword>
<dbReference type="AlphaFoldDB" id="A0A8H7RXB2"/>
<dbReference type="Proteomes" id="UP000646827">
    <property type="component" value="Unassembled WGS sequence"/>
</dbReference>
<accession>A0A8H7RXB2</accession>